<dbReference type="InterPro" id="IPR000182">
    <property type="entry name" value="GNAT_dom"/>
</dbReference>
<dbReference type="EMBL" id="JBAWKB010000006">
    <property type="protein sequence ID" value="MFH6772990.1"/>
    <property type="molecule type" value="Genomic_DNA"/>
</dbReference>
<keyword evidence="2" id="KW-0012">Acyltransferase</keyword>
<proteinExistence type="predicted"/>
<evidence type="ECO:0000313" key="5">
    <source>
        <dbReference type="Proteomes" id="UP001610100"/>
    </source>
</evidence>
<dbReference type="RefSeq" id="WP_344742277.1">
    <property type="nucleotide sequence ID" value="NZ_BAABAY010000007.1"/>
</dbReference>
<reference evidence="4 5" key="1">
    <citation type="submission" date="2024-02" db="EMBL/GenBank/DDBJ databases">
        <title>A Gaetbulibacter species isolated from tidal flats and genomic insights of their niches.</title>
        <authorList>
            <person name="Ye Y."/>
        </authorList>
    </citation>
    <scope>NUCLEOTIDE SEQUENCE [LARGE SCALE GENOMIC DNA]</scope>
    <source>
        <strain evidence="4 5">KYW382</strain>
    </source>
</reference>
<evidence type="ECO:0000256" key="1">
    <source>
        <dbReference type="ARBA" id="ARBA00022679"/>
    </source>
</evidence>
<evidence type="ECO:0000256" key="2">
    <source>
        <dbReference type="ARBA" id="ARBA00023315"/>
    </source>
</evidence>
<evidence type="ECO:0000313" key="4">
    <source>
        <dbReference type="EMBL" id="MFH6772990.1"/>
    </source>
</evidence>
<keyword evidence="5" id="KW-1185">Reference proteome</keyword>
<evidence type="ECO:0000259" key="3">
    <source>
        <dbReference type="PROSITE" id="PS51186"/>
    </source>
</evidence>
<dbReference type="SUPFAM" id="SSF55729">
    <property type="entry name" value="Acyl-CoA N-acyltransferases (Nat)"/>
    <property type="match status" value="1"/>
</dbReference>
<organism evidence="4 5">
    <name type="scientific">Gaetbulibacter aestuarii</name>
    <dbReference type="NCBI Taxonomy" id="1502358"/>
    <lineage>
        <taxon>Bacteria</taxon>
        <taxon>Pseudomonadati</taxon>
        <taxon>Bacteroidota</taxon>
        <taxon>Flavobacteriia</taxon>
        <taxon>Flavobacteriales</taxon>
        <taxon>Flavobacteriaceae</taxon>
        <taxon>Gaetbulibacter</taxon>
    </lineage>
</organism>
<gene>
    <name evidence="4" type="ORF">V8G58_13685</name>
</gene>
<dbReference type="InterPro" id="IPR050832">
    <property type="entry name" value="Bact_Acetyltransf"/>
</dbReference>
<dbReference type="PANTHER" id="PTHR43877">
    <property type="entry name" value="AMINOALKYLPHOSPHONATE N-ACETYLTRANSFERASE-RELATED-RELATED"/>
    <property type="match status" value="1"/>
</dbReference>
<dbReference type="CDD" id="cd04301">
    <property type="entry name" value="NAT_SF"/>
    <property type="match status" value="1"/>
</dbReference>
<dbReference type="Gene3D" id="3.40.630.30">
    <property type="match status" value="1"/>
</dbReference>
<dbReference type="Proteomes" id="UP001610100">
    <property type="component" value="Unassembled WGS sequence"/>
</dbReference>
<sequence>MAKSKIAIREIQAIDNQAIEQVIRGCFHEFKIPLEGTAYADPETKKMFESYKNDNEVYFVIEDDGEVLGGAGIKPLSKGDQETCELQKMYFSPKIRGKGWGHKLFETCLDAAKNLGYKTCYIESASQLKAAIHIYEAHGFEHRDGPLGDTGHFSCGIWMTKKL</sequence>
<dbReference type="InterPro" id="IPR016181">
    <property type="entry name" value="Acyl_CoA_acyltransferase"/>
</dbReference>
<accession>A0ABW7N1L9</accession>
<name>A0ABW7N1L9_9FLAO</name>
<keyword evidence="1" id="KW-0808">Transferase</keyword>
<protein>
    <submittedName>
        <fullName evidence="4">GNAT family N-acetyltransferase</fullName>
    </submittedName>
</protein>
<feature type="domain" description="N-acetyltransferase" evidence="3">
    <location>
        <begin position="6"/>
        <end position="163"/>
    </location>
</feature>
<dbReference type="PROSITE" id="PS51186">
    <property type="entry name" value="GNAT"/>
    <property type="match status" value="1"/>
</dbReference>
<comment type="caution">
    <text evidence="4">The sequence shown here is derived from an EMBL/GenBank/DDBJ whole genome shotgun (WGS) entry which is preliminary data.</text>
</comment>
<dbReference type="Pfam" id="PF00583">
    <property type="entry name" value="Acetyltransf_1"/>
    <property type="match status" value="1"/>
</dbReference>